<evidence type="ECO:0000313" key="1">
    <source>
        <dbReference type="EMBL" id="KGM00561.1"/>
    </source>
</evidence>
<keyword evidence="2" id="KW-1185">Reference proteome</keyword>
<comment type="caution">
    <text evidence="1">The sequence shown here is derived from an EMBL/GenBank/DDBJ whole genome shotgun (WGS) entry which is preliminary data.</text>
</comment>
<name>A0A0A0B5L0_9CELL</name>
<accession>A0A0A0B5L0</accession>
<proteinExistence type="predicted"/>
<reference evidence="1 2" key="1">
    <citation type="submission" date="2013-10" db="EMBL/GenBank/DDBJ databases">
        <authorList>
            <person name="Wang G."/>
            <person name="Zhuang W."/>
        </authorList>
    </citation>
    <scope>NUCLEOTIDE SEQUENCE [LARGE SCALE GENOMIC DNA]</scope>
    <source>
        <strain evidence="1 2">DSM 20118</strain>
    </source>
</reference>
<dbReference type="RefSeq" id="WP_034635126.1">
    <property type="nucleotide sequence ID" value="NZ_AXNT01000192.1"/>
</dbReference>
<dbReference type="Proteomes" id="UP000029833">
    <property type="component" value="Unassembled WGS sequence"/>
</dbReference>
<organism evidence="1 2">
    <name type="scientific">Cellulomonas cellasea DSM 20118</name>
    <dbReference type="NCBI Taxonomy" id="1408250"/>
    <lineage>
        <taxon>Bacteria</taxon>
        <taxon>Bacillati</taxon>
        <taxon>Actinomycetota</taxon>
        <taxon>Actinomycetes</taxon>
        <taxon>Micrococcales</taxon>
        <taxon>Cellulomonadaceae</taxon>
        <taxon>Cellulomonas</taxon>
    </lineage>
</organism>
<dbReference type="AlphaFoldDB" id="A0A0A0B5L0"/>
<protein>
    <submittedName>
        <fullName evidence="1">Uncharacterized protein</fullName>
    </submittedName>
</protein>
<dbReference type="OrthoDB" id="9765330at2"/>
<dbReference type="EMBL" id="AXNT01000192">
    <property type="protein sequence ID" value="KGM00561.1"/>
    <property type="molecule type" value="Genomic_DNA"/>
</dbReference>
<evidence type="ECO:0000313" key="2">
    <source>
        <dbReference type="Proteomes" id="UP000029833"/>
    </source>
</evidence>
<sequence>MGGVIFLPDGRDWSVSSSVFAWVVEALADRAQDPGLAGHLRTIADHNLGSLALDDVPPWQRAELAALIRQLPWVARAALPVTSARDTVVAQITELAELVEQQG</sequence>
<dbReference type="STRING" id="1408250.Q760_07650"/>
<gene>
    <name evidence="1" type="ORF">Q760_07650</name>
</gene>